<dbReference type="AlphaFoldDB" id="A0AAE3G9T8"/>
<evidence type="ECO:0000256" key="3">
    <source>
        <dbReference type="ARBA" id="ARBA00022729"/>
    </source>
</evidence>
<keyword evidence="8" id="KW-0121">Carboxypeptidase</keyword>
<dbReference type="GO" id="GO:0004180">
    <property type="term" value="F:carboxypeptidase activity"/>
    <property type="evidence" value="ECO:0007669"/>
    <property type="project" value="UniProtKB-KW"/>
</dbReference>
<evidence type="ECO:0000256" key="1">
    <source>
        <dbReference type="ARBA" id="ARBA00004613"/>
    </source>
</evidence>
<evidence type="ECO:0000256" key="6">
    <source>
        <dbReference type="SAM" id="SignalP"/>
    </source>
</evidence>
<dbReference type="PANTHER" id="PTHR23303">
    <property type="entry name" value="CARBOXYPEPTIDASE REGULATORY REGION-CONTAINING"/>
    <property type="match status" value="1"/>
</dbReference>
<feature type="domain" description="SD-repeat containing protein B" evidence="7">
    <location>
        <begin position="578"/>
        <end position="706"/>
    </location>
</feature>
<dbReference type="Gene3D" id="2.60.40.10">
    <property type="entry name" value="Immunoglobulins"/>
    <property type="match status" value="4"/>
</dbReference>
<feature type="region of interest" description="Disordered" evidence="4">
    <location>
        <begin position="955"/>
        <end position="981"/>
    </location>
</feature>
<keyword evidence="2" id="KW-0964">Secreted</keyword>
<dbReference type="InterPro" id="IPR033764">
    <property type="entry name" value="Sdr_B"/>
</dbReference>
<dbReference type="Pfam" id="PF17210">
    <property type="entry name" value="SdrD_B"/>
    <property type="match status" value="3"/>
</dbReference>
<feature type="domain" description="SD-repeat containing protein B" evidence="7">
    <location>
        <begin position="833"/>
        <end position="950"/>
    </location>
</feature>
<dbReference type="GO" id="GO:0005576">
    <property type="term" value="C:extracellular region"/>
    <property type="evidence" value="ECO:0007669"/>
    <property type="project" value="UniProtKB-SubCell"/>
</dbReference>
<dbReference type="EMBL" id="JAMTCK010000002">
    <property type="protein sequence ID" value="MCP2164311.1"/>
    <property type="molecule type" value="Genomic_DNA"/>
</dbReference>
<comment type="subcellular location">
    <subcellularLocation>
        <location evidence="1">Secreted</location>
    </subcellularLocation>
</comment>
<gene>
    <name evidence="8" type="ORF">LX83_001151</name>
</gene>
<feature type="chain" id="PRO_5041900536" evidence="6">
    <location>
        <begin position="21"/>
        <end position="1020"/>
    </location>
</feature>
<organism evidence="8 9">
    <name type="scientific">Goodfellowiella coeruleoviolacea</name>
    <dbReference type="NCBI Taxonomy" id="334858"/>
    <lineage>
        <taxon>Bacteria</taxon>
        <taxon>Bacillati</taxon>
        <taxon>Actinomycetota</taxon>
        <taxon>Actinomycetes</taxon>
        <taxon>Pseudonocardiales</taxon>
        <taxon>Pseudonocardiaceae</taxon>
        <taxon>Goodfellowiella</taxon>
    </lineage>
</organism>
<proteinExistence type="predicted"/>
<dbReference type="PANTHER" id="PTHR23303:SF15">
    <property type="entry name" value="COLOSSIN-A"/>
    <property type="match status" value="1"/>
</dbReference>
<evidence type="ECO:0000259" key="7">
    <source>
        <dbReference type="Pfam" id="PF17210"/>
    </source>
</evidence>
<keyword evidence="5" id="KW-0812">Transmembrane</keyword>
<dbReference type="InterPro" id="IPR013783">
    <property type="entry name" value="Ig-like_fold"/>
</dbReference>
<dbReference type="RefSeq" id="WP_253767798.1">
    <property type="nucleotide sequence ID" value="NZ_JAMTCK010000002.1"/>
</dbReference>
<dbReference type="InterPro" id="IPR051417">
    <property type="entry name" value="SDr/BOS_complex"/>
</dbReference>
<evidence type="ECO:0000256" key="5">
    <source>
        <dbReference type="SAM" id="Phobius"/>
    </source>
</evidence>
<keyword evidence="3 6" id="KW-0732">Signal</keyword>
<keyword evidence="5" id="KW-1133">Transmembrane helix</keyword>
<evidence type="ECO:0000256" key="2">
    <source>
        <dbReference type="ARBA" id="ARBA00022525"/>
    </source>
</evidence>
<comment type="caution">
    <text evidence="8">The sequence shown here is derived from an EMBL/GenBank/DDBJ whole genome shotgun (WGS) entry which is preliminary data.</text>
</comment>
<evidence type="ECO:0000313" key="9">
    <source>
        <dbReference type="Proteomes" id="UP001206128"/>
    </source>
</evidence>
<feature type="domain" description="SD-repeat containing protein B" evidence="7">
    <location>
        <begin position="711"/>
        <end position="827"/>
    </location>
</feature>
<keyword evidence="8" id="KW-0645">Protease</keyword>
<protein>
    <submittedName>
        <fullName evidence="8">Carboxypeptidase regulatory-like domain-containing protein</fullName>
    </submittedName>
</protein>
<dbReference type="SUPFAM" id="SSF117074">
    <property type="entry name" value="Hypothetical protein PA1324"/>
    <property type="match status" value="4"/>
</dbReference>
<feature type="signal peptide" evidence="6">
    <location>
        <begin position="1"/>
        <end position="20"/>
    </location>
</feature>
<evidence type="ECO:0000313" key="8">
    <source>
        <dbReference type="EMBL" id="MCP2164311.1"/>
    </source>
</evidence>
<dbReference type="SUPFAM" id="SSF63825">
    <property type="entry name" value="YWTD domain"/>
    <property type="match status" value="1"/>
</dbReference>
<dbReference type="Proteomes" id="UP001206128">
    <property type="component" value="Unassembled WGS sequence"/>
</dbReference>
<dbReference type="GO" id="GO:0005975">
    <property type="term" value="P:carbohydrate metabolic process"/>
    <property type="evidence" value="ECO:0007669"/>
    <property type="project" value="UniProtKB-ARBA"/>
</dbReference>
<keyword evidence="8" id="KW-0378">Hydrolase</keyword>
<accession>A0AAE3G9T8</accession>
<sequence length="1020" mass="106658">MKQLLRLLTVALLATSGATVLPLPQARSEGATEGKINVRVIRDVNGNGTYEAALEVGVAGLPVTVTAPSGATTAGTTGDDGSVVIDPNQLKGGKYRVAVSIPDSMPHLAPAPAGSKLSSLVNFVDVSAGKDAQVVTGVWNPSDYCQQNPTLISGCQQPANKVEPTSTALVTFPFGARNTAAPTVLADQQAVGTVYGIGYRKQDRRVFSAAFAKRATKYGPGGPGAVYATTPDGKTAVFATVPEAGDTPHENTLADGRFYGVPGTQSLGDLDISEDGSELYVVNLNNRRLYVYDATGATAAAPKASYAIPDPGCPSPDDWRPGGLGVHDVTVYVGGVCSGQSTKRLSDVRVAVHAFRDGAFAGSPVLVQTLDFPRGQVYSGVPEGSDRWNPWTDSWADTAKPNDRHLIHPQPLLTDIGVEPNGDLVLGFRDRYGDMSGANLPAPDGSDGYYSSMSGGDLNRACAQPDGTFAWEGTGTCPNNVRGDNGGPQPGGVKEYYPGDHLTTVHMETAQGAFALVYSAERMPATVMDPISISTGGVGWFDRSNGLVDGNAYQLTNSWGKSNGLADLEAICDLAPVQIGNRVWFDANGNGVQDAGEPPLPGVKVSLLSCTGGAPIAVKTTDANGEYYFGVADKLTADTCYRVVFDYSTADTSGLPGKPPKSQLAWTRSTAGGDRCVDSNVDPKTGQAEVTVGRAGSVDHCVDAGVRRLNRLGDLVWVDVNRDGVQGDDEPGVPGVRVVVRDATGAVVGHTTTDDNGNYLFDNLPDGTYTVCFDRTSLPERYAEYQLTKQLVGAPDQDSDADPATWCTGPVTLGPDNPEDLTLDAGIVEPRNRLGDLVWEDRNGNGVQDPDEPGVSGVRVTVRDVVTGEQREVRTDAKGRYLFDDLPDGTYQVCVDRSTLPAAFASHQFTDQDAGADDAADSDVAPATGCIPEVKLGPGNRENLTLDAGIYRAADGGGAVPPPNAPPANSPPQYVQRPPGGLASTGATVGLLTVLGALVVAAGVTLLVVSRRRKRKTRAA</sequence>
<feature type="compositionally biased region" description="Pro residues" evidence="4">
    <location>
        <begin position="960"/>
        <end position="970"/>
    </location>
</feature>
<name>A0AAE3G9T8_9PSEU</name>
<reference evidence="8" key="1">
    <citation type="submission" date="2022-06" db="EMBL/GenBank/DDBJ databases">
        <title>Genomic Encyclopedia of Archaeal and Bacterial Type Strains, Phase II (KMG-II): from individual species to whole genera.</title>
        <authorList>
            <person name="Goeker M."/>
        </authorList>
    </citation>
    <scope>NUCLEOTIDE SEQUENCE</scope>
    <source>
        <strain evidence="8">DSM 43935</strain>
    </source>
</reference>
<keyword evidence="9" id="KW-1185">Reference proteome</keyword>
<evidence type="ECO:0000256" key="4">
    <source>
        <dbReference type="SAM" id="MobiDB-lite"/>
    </source>
</evidence>
<feature type="transmembrane region" description="Helical" evidence="5">
    <location>
        <begin position="987"/>
        <end position="1009"/>
    </location>
</feature>
<keyword evidence="5" id="KW-0472">Membrane</keyword>